<organism evidence="2 3">
    <name type="scientific">Pontibacter oryzae</name>
    <dbReference type="NCBI Taxonomy" id="2304593"/>
    <lineage>
        <taxon>Bacteria</taxon>
        <taxon>Pseudomonadati</taxon>
        <taxon>Bacteroidota</taxon>
        <taxon>Cytophagia</taxon>
        <taxon>Cytophagales</taxon>
        <taxon>Hymenobacteraceae</taxon>
        <taxon>Pontibacter</taxon>
    </lineage>
</organism>
<dbReference type="AlphaFoldDB" id="A0A399SKB0"/>
<dbReference type="OrthoDB" id="798271at2"/>
<feature type="signal peptide" evidence="1">
    <location>
        <begin position="1"/>
        <end position="23"/>
    </location>
</feature>
<accession>A0A399SKB0</accession>
<dbReference type="EMBL" id="QWGE01000001">
    <property type="protein sequence ID" value="RIJ42612.1"/>
    <property type="molecule type" value="Genomic_DNA"/>
</dbReference>
<evidence type="ECO:0000256" key="1">
    <source>
        <dbReference type="SAM" id="SignalP"/>
    </source>
</evidence>
<comment type="caution">
    <text evidence="2">The sequence shown here is derived from an EMBL/GenBank/DDBJ whole genome shotgun (WGS) entry which is preliminary data.</text>
</comment>
<proteinExistence type="predicted"/>
<reference evidence="3" key="1">
    <citation type="submission" date="2018-08" db="EMBL/GenBank/DDBJ databases">
        <title>Mucilaginibacter sp. MYSH2.</title>
        <authorList>
            <person name="Seo T."/>
        </authorList>
    </citation>
    <scope>NUCLEOTIDE SEQUENCE [LARGE SCALE GENOMIC DNA]</scope>
    <source>
        <strain evidence="3">KIRAN</strain>
    </source>
</reference>
<gene>
    <name evidence="2" type="ORF">D1627_01780</name>
</gene>
<evidence type="ECO:0000313" key="3">
    <source>
        <dbReference type="Proteomes" id="UP000266005"/>
    </source>
</evidence>
<name>A0A399SKB0_9BACT</name>
<dbReference type="Proteomes" id="UP000266005">
    <property type="component" value="Unassembled WGS sequence"/>
</dbReference>
<dbReference type="RefSeq" id="WP_119430494.1">
    <property type="nucleotide sequence ID" value="NZ_QWGE01000001.1"/>
</dbReference>
<evidence type="ECO:0000313" key="2">
    <source>
        <dbReference type="EMBL" id="RIJ42612.1"/>
    </source>
</evidence>
<feature type="chain" id="PRO_5017471312" evidence="1">
    <location>
        <begin position="24"/>
        <end position="212"/>
    </location>
</feature>
<protein>
    <submittedName>
        <fullName evidence="2">Uncharacterized protein</fullName>
    </submittedName>
</protein>
<sequence length="212" mass="23378">MKTNSTRLASFLLAIVLLCSSCASGYKAVKPEAFYYNAQTETDGIAFNYKYDVYGSTGNKKYAKREKKKLIQVVAVKIINNSGRILDASQDIQYYVGQQQVMPVAPEVVHSLIKQSTPSHLLYLLLFPVTLTSTTTVNNMETERNSFPIGLILGPALAGVNMIVASSANQKMLQDLKDYNLANRKIMPGETVYGMFGLSNSGYNPISIKVKE</sequence>
<keyword evidence="3" id="KW-1185">Reference proteome</keyword>
<keyword evidence="1" id="KW-0732">Signal</keyword>